<dbReference type="AlphaFoldDB" id="A0A1H3HTU2"/>
<dbReference type="PRINTS" id="PR01217">
    <property type="entry name" value="PRICHEXTENSN"/>
</dbReference>
<feature type="transmembrane region" description="Helical" evidence="2">
    <location>
        <begin position="120"/>
        <end position="144"/>
    </location>
</feature>
<evidence type="ECO:0000313" key="3">
    <source>
        <dbReference type="EMBL" id="SDY18129.1"/>
    </source>
</evidence>
<feature type="compositionally biased region" description="Pro residues" evidence="1">
    <location>
        <begin position="99"/>
        <end position="112"/>
    </location>
</feature>
<keyword evidence="4" id="KW-1185">Reference proteome</keyword>
<feature type="compositionally biased region" description="Pro residues" evidence="1">
    <location>
        <begin position="20"/>
        <end position="89"/>
    </location>
</feature>
<gene>
    <name evidence="3" type="ORF">SAMN05444365_101961</name>
</gene>
<name>A0A1H3HTU2_9ACTN</name>
<keyword evidence="2" id="KW-1133">Transmembrane helix</keyword>
<keyword evidence="2" id="KW-0472">Membrane</keyword>
<reference evidence="4" key="1">
    <citation type="submission" date="2016-10" db="EMBL/GenBank/DDBJ databases">
        <authorList>
            <person name="Varghese N."/>
            <person name="Submissions S."/>
        </authorList>
    </citation>
    <scope>NUCLEOTIDE SEQUENCE [LARGE SCALE GENOMIC DNA]</scope>
    <source>
        <strain evidence="4">DSM 45245</strain>
    </source>
</reference>
<dbReference type="RefSeq" id="WP_175543495.1">
    <property type="nucleotide sequence ID" value="NZ_FNPH01000001.1"/>
</dbReference>
<evidence type="ECO:0000313" key="4">
    <source>
        <dbReference type="Proteomes" id="UP000242415"/>
    </source>
</evidence>
<evidence type="ECO:0000256" key="2">
    <source>
        <dbReference type="SAM" id="Phobius"/>
    </source>
</evidence>
<feature type="compositionally biased region" description="Low complexity" evidence="1">
    <location>
        <begin position="156"/>
        <end position="173"/>
    </location>
</feature>
<sequence length="257" mass="25937">MSSYGPPGAPGQGQPDEPYGQPPQPPAPPPPGEYPPPPAYTPPPAPGAPAGSPPPAGAFPPPPPGAFPPPPPGGFPPPPQGGFPAPDYPAPSSGAPAWGQPPAPGMPVPPPASSKRGLKIGLIIGAVVLLLLCLCGGLFVYAVANYEDDAADSVAAPTASASPSESPSVSPSPSEDDTADDDLVKGDCVVNEGTDSDAELRKVPCGPDTFEILAKIPFTTDSKRCENQFMGSPETDTTFTSDGPGSLNDFVLCMKER</sequence>
<proteinExistence type="predicted"/>
<dbReference type="Proteomes" id="UP000242415">
    <property type="component" value="Unassembled WGS sequence"/>
</dbReference>
<keyword evidence="2" id="KW-0812">Transmembrane</keyword>
<dbReference type="STRING" id="405436.SAMN05444365_101961"/>
<feature type="region of interest" description="Disordered" evidence="1">
    <location>
        <begin position="1"/>
        <end position="114"/>
    </location>
</feature>
<feature type="region of interest" description="Disordered" evidence="1">
    <location>
        <begin position="156"/>
        <end position="183"/>
    </location>
</feature>
<accession>A0A1H3HTU2</accession>
<evidence type="ECO:0000256" key="1">
    <source>
        <dbReference type="SAM" id="MobiDB-lite"/>
    </source>
</evidence>
<dbReference type="EMBL" id="FNPH01000001">
    <property type="protein sequence ID" value="SDY18129.1"/>
    <property type="molecule type" value="Genomic_DNA"/>
</dbReference>
<organism evidence="3 4">
    <name type="scientific">Micromonospora pattaloongensis</name>
    <dbReference type="NCBI Taxonomy" id="405436"/>
    <lineage>
        <taxon>Bacteria</taxon>
        <taxon>Bacillati</taxon>
        <taxon>Actinomycetota</taxon>
        <taxon>Actinomycetes</taxon>
        <taxon>Micromonosporales</taxon>
        <taxon>Micromonosporaceae</taxon>
        <taxon>Micromonospora</taxon>
    </lineage>
</organism>
<protein>
    <submittedName>
        <fullName evidence="3">Uncharacterized protein</fullName>
    </submittedName>
</protein>